<protein>
    <submittedName>
        <fullName evidence="1">Uncharacterized protein</fullName>
    </submittedName>
</protein>
<dbReference type="AlphaFoldDB" id="A0A9P0QRB4"/>
<evidence type="ECO:0000313" key="2">
    <source>
        <dbReference type="Proteomes" id="UP000837801"/>
    </source>
</evidence>
<comment type="caution">
    <text evidence="1">The sequence shown here is derived from an EMBL/GenBank/DDBJ whole genome shotgun (WGS) entry which is preliminary data.</text>
</comment>
<evidence type="ECO:0000313" key="1">
    <source>
        <dbReference type="EMBL" id="CAH2353156.1"/>
    </source>
</evidence>
<proteinExistence type="predicted"/>
<accession>A0A9P0QRB4</accession>
<name>A0A9P0QRB4_9ASCO</name>
<reference evidence="1" key="1">
    <citation type="submission" date="2022-03" db="EMBL/GenBank/DDBJ databases">
        <authorList>
            <person name="Legras J.-L."/>
            <person name="Devillers H."/>
            <person name="Grondin C."/>
        </authorList>
    </citation>
    <scope>NUCLEOTIDE SEQUENCE</scope>
    <source>
        <strain evidence="1">CLIB 1423</strain>
    </source>
</reference>
<keyword evidence="2" id="KW-1185">Reference proteome</keyword>
<dbReference type="Proteomes" id="UP000837801">
    <property type="component" value="Unassembled WGS sequence"/>
</dbReference>
<gene>
    <name evidence="1" type="ORF">CLIB1423_09S04038</name>
</gene>
<dbReference type="EMBL" id="CAKXYY010000009">
    <property type="protein sequence ID" value="CAH2353156.1"/>
    <property type="molecule type" value="Genomic_DNA"/>
</dbReference>
<sequence>MRKKKKIGISKMEHLRRDHTLDQLPKTTLCHISYEHCVSEFGESCVSEVACDRMDGCAVHCAMIKKTSFGKSATLNSGKMVSKLELCLTNEAAAQSPNSKLRCPKRNLSDWLTIFRTEQILCHSD</sequence>
<organism evidence="1 2">
    <name type="scientific">[Candida] railenensis</name>
    <dbReference type="NCBI Taxonomy" id="45579"/>
    <lineage>
        <taxon>Eukaryota</taxon>
        <taxon>Fungi</taxon>
        <taxon>Dikarya</taxon>
        <taxon>Ascomycota</taxon>
        <taxon>Saccharomycotina</taxon>
        <taxon>Pichiomycetes</taxon>
        <taxon>Debaryomycetaceae</taxon>
        <taxon>Kurtzmaniella</taxon>
    </lineage>
</organism>